<comment type="caution">
    <text evidence="1">The sequence shown here is derived from an EMBL/GenBank/DDBJ whole genome shotgun (WGS) entry which is preliminary data.</text>
</comment>
<feature type="non-terminal residue" evidence="1">
    <location>
        <position position="1"/>
    </location>
</feature>
<evidence type="ECO:0000313" key="1">
    <source>
        <dbReference type="EMBL" id="MEX6431234.1"/>
    </source>
</evidence>
<dbReference type="EMBL" id="JBFSHR010000470">
    <property type="protein sequence ID" value="MEX6431234.1"/>
    <property type="molecule type" value="Genomic_DNA"/>
</dbReference>
<dbReference type="Proteomes" id="UP001560267">
    <property type="component" value="Unassembled WGS sequence"/>
</dbReference>
<accession>A0ABV3YA04</accession>
<gene>
    <name evidence="1" type="ORF">AB6A68_15665</name>
</gene>
<dbReference type="Pfam" id="PF14236">
    <property type="entry name" value="DruA"/>
    <property type="match status" value="1"/>
</dbReference>
<protein>
    <submittedName>
        <fullName evidence="1">Druantia anti-phage system protein DruA</fullName>
    </submittedName>
</protein>
<sequence>VRVVNLASYILSRVTRRLPGDWQLAYGYQPVLLETFVESARFTGASYRAANWIHVGKTKGRGKLDRYNKYALPVKDIYLYPLH</sequence>
<feature type="non-terminal residue" evidence="1">
    <location>
        <position position="83"/>
    </location>
</feature>
<dbReference type="RefSeq" id="WP_369085179.1">
    <property type="nucleotide sequence ID" value="NZ_JBFSHR010000470.1"/>
</dbReference>
<dbReference type="InterPro" id="IPR025639">
    <property type="entry name" value="DruA"/>
</dbReference>
<proteinExistence type="predicted"/>
<keyword evidence="2" id="KW-1185">Reference proteome</keyword>
<organism evidence="1 2">
    <name type="scientific">Ferrimicrobium acidiphilum</name>
    <dbReference type="NCBI Taxonomy" id="121039"/>
    <lineage>
        <taxon>Bacteria</taxon>
        <taxon>Bacillati</taxon>
        <taxon>Actinomycetota</taxon>
        <taxon>Acidimicrobiia</taxon>
        <taxon>Acidimicrobiales</taxon>
        <taxon>Acidimicrobiaceae</taxon>
        <taxon>Ferrimicrobium</taxon>
    </lineage>
</organism>
<name>A0ABV3YA04_9ACTN</name>
<evidence type="ECO:0000313" key="2">
    <source>
        <dbReference type="Proteomes" id="UP001560267"/>
    </source>
</evidence>
<reference evidence="1 2" key="1">
    <citation type="submission" date="2024-07" db="EMBL/GenBank/DDBJ databases">
        <title>Draft Genome Sequence of Ferrimicrobium acidiphilum Strain YE2023, Isolated from a Pulp of Bioleach Reactor.</title>
        <authorList>
            <person name="Elkina Y.A."/>
            <person name="Bulaeva A.G."/>
            <person name="Beletsky A.V."/>
            <person name="Mardanov A.V."/>
        </authorList>
    </citation>
    <scope>NUCLEOTIDE SEQUENCE [LARGE SCALE GENOMIC DNA]</scope>
    <source>
        <strain evidence="1 2">YE2023</strain>
    </source>
</reference>